<feature type="domain" description="C2H2-type" evidence="7">
    <location>
        <begin position="1056"/>
        <end position="1083"/>
    </location>
</feature>
<feature type="domain" description="C2H2-type" evidence="7">
    <location>
        <begin position="388"/>
        <end position="415"/>
    </location>
</feature>
<feature type="domain" description="C2H2-type" evidence="7">
    <location>
        <begin position="818"/>
        <end position="841"/>
    </location>
</feature>
<dbReference type="Gene3D" id="3.30.160.60">
    <property type="entry name" value="Classic Zinc Finger"/>
    <property type="match status" value="10"/>
</dbReference>
<dbReference type="EMBL" id="CADEPI010000115">
    <property type="protein sequence ID" value="CAB3375639.1"/>
    <property type="molecule type" value="Genomic_DNA"/>
</dbReference>
<dbReference type="SUPFAM" id="SSF57667">
    <property type="entry name" value="beta-beta-alpha zinc fingers"/>
    <property type="match status" value="7"/>
</dbReference>
<feature type="compositionally biased region" description="Polar residues" evidence="6">
    <location>
        <begin position="233"/>
        <end position="255"/>
    </location>
</feature>
<feature type="compositionally biased region" description="Polar residues" evidence="6">
    <location>
        <begin position="430"/>
        <end position="440"/>
    </location>
</feature>
<dbReference type="PANTHER" id="PTHR24379:SF121">
    <property type="entry name" value="C2H2-TYPE DOMAIN-CONTAINING PROTEIN"/>
    <property type="match status" value="1"/>
</dbReference>
<reference evidence="8 9" key="1">
    <citation type="submission" date="2020-04" db="EMBL/GenBank/DDBJ databases">
        <authorList>
            <person name="Alioto T."/>
            <person name="Alioto T."/>
            <person name="Gomez Garrido J."/>
        </authorList>
    </citation>
    <scope>NUCLEOTIDE SEQUENCE [LARGE SCALE GENOMIC DNA]</scope>
</reference>
<gene>
    <name evidence="8" type="ORF">CLODIP_2_CD12779</name>
</gene>
<evidence type="ECO:0000256" key="2">
    <source>
        <dbReference type="ARBA" id="ARBA00022737"/>
    </source>
</evidence>
<dbReference type="PANTHER" id="PTHR24379">
    <property type="entry name" value="KRAB AND ZINC FINGER DOMAIN-CONTAINING"/>
    <property type="match status" value="1"/>
</dbReference>
<feature type="region of interest" description="Disordered" evidence="6">
    <location>
        <begin position="231"/>
        <end position="273"/>
    </location>
</feature>
<feature type="domain" description="C2H2-type" evidence="7">
    <location>
        <begin position="1026"/>
        <end position="1054"/>
    </location>
</feature>
<dbReference type="PROSITE" id="PS00028">
    <property type="entry name" value="ZINC_FINGER_C2H2_1"/>
    <property type="match status" value="19"/>
</dbReference>
<sequence>MCKWRFKFKADFGKKNPSDPANFELRPCAIKLEDISDKLALLKHTDDTHLVLICKICEQCFLSADELNCHVESEHLYSVDDELDQNIESEDTGERDCLRCGLMCLSNSELSAHFIRKHSVMNQYQCTQCLTVMGKRDLLQHSVLHGLQSKCMALINPESLNFKQPVGSQILCVLCFHLCANSYDYSMHLKLNHLLAVVFQCHVCQKFIYKRNRKSHKLFHARKEKKMKVQQRLAESQAKQKLRNQQKAESINKQLQRMKASIKESESKKSRPIPVPASKLAECGFCQMSFPTVEELVTHQYSHMTNKEGVRQVWPCGFCSELFFTRNRIELHMMKEHAMEKSIERHCCKICYKIFDTKPILEKHVWTYHLGVEKPVRQPKPKSPPKPFSCMYCSKEFVLEVDCEAHELEHDKSPPSVIGDSLEKRKEAASASTNCSQKPRTSIDERKARRKTKMTKNPCDMCSKVFSTPEILNSHVLKCHCSTAMYQCTKCKEIVKAANLRDHRAQHGMVEPFSLQEIKDGTVRCEVCNMEFGHDLIPHMLSTHDFQMYVKCIFCGSIFKDKKAFLVHVASHANSDTLMSSASIAALQKPKATHKIPVRETQATHYCYICNVGFVSSNILSYHTATRHHIIQTPTFSVGKQTSDNNEAPNAHQMSVPTSDNKSLVAMHKGALTEKQLVCHVNPEDLLMNLRSVKEEGTDGELTCHFCLKQFTSKTALNLHMTLVHSFSDKVKCKNCDESFYSDEKLLLHEQIAHEGYIFYECLACSKTLISHQLSKHLAEHGQLCVSAVQFDPEKPFDPNSCCQILQCKAACINPPSLNCVVCNKRFLDRFTLLEHQRETHCVNFKTVVGFETCRICHAKVWGARRGMKKHIDKAFRDGRRIRCEFCCKTYNSFGTLARHVRLKHEKSSALEHECSICQARFAAKIILDYHVREQHKKEFVCDMCGKKVFNRARFMTHILNVHKIEWRVPCSFCFKRFSSRKLMKKHVEADHGGKPEHVCKFCKKVFKSRTARENCERKHEDVRPFTCEFCGKSFCSKYDLTSHRTRVHIKTEKIFICHICGKGYSRRQPLLGHVLRHDSSEKKWRCDFCGHLTFTKVEIRLHIETTHLKNKEFLCTQCGKRFGTKAYLKSHIYEMHSEVKPTKTCNLCNKTLTLRSYRDHMKAHTTVYDCEICGKPFGRKAHLLRHRKNLHGLLEHACEFCNLTFSKKIDLNIHKLHLHKIGADY</sequence>
<dbReference type="PROSITE" id="PS50157">
    <property type="entry name" value="ZINC_FINGER_C2H2_2"/>
    <property type="match status" value="13"/>
</dbReference>
<accession>A0A8S1D5C1</accession>
<comment type="caution">
    <text evidence="8">The sequence shown here is derived from an EMBL/GenBank/DDBJ whole genome shotgun (WGS) entry which is preliminary data.</text>
</comment>
<dbReference type="AlphaFoldDB" id="A0A8S1D5C1"/>
<keyword evidence="2" id="KW-0677">Repeat</keyword>
<keyword evidence="1" id="KW-0479">Metal-binding</keyword>
<keyword evidence="9" id="KW-1185">Reference proteome</keyword>
<proteinExistence type="predicted"/>
<evidence type="ECO:0000256" key="4">
    <source>
        <dbReference type="ARBA" id="ARBA00022833"/>
    </source>
</evidence>
<feature type="domain" description="C2H2-type" evidence="7">
    <location>
        <begin position="731"/>
        <end position="756"/>
    </location>
</feature>
<keyword evidence="4" id="KW-0862">Zinc</keyword>
<dbReference type="InterPro" id="IPR013087">
    <property type="entry name" value="Znf_C2H2_type"/>
</dbReference>
<feature type="domain" description="C2H2-type" evidence="7">
    <location>
        <begin position="940"/>
        <end position="968"/>
    </location>
</feature>
<name>A0A8S1D5C1_9INSE</name>
<feature type="domain" description="C2H2-type" evidence="7">
    <location>
        <begin position="281"/>
        <end position="308"/>
    </location>
</feature>
<evidence type="ECO:0000256" key="5">
    <source>
        <dbReference type="PROSITE-ProRule" id="PRU00042"/>
    </source>
</evidence>
<keyword evidence="3 5" id="KW-0863">Zinc-finger</keyword>
<dbReference type="GO" id="GO:0008270">
    <property type="term" value="F:zinc ion binding"/>
    <property type="evidence" value="ECO:0007669"/>
    <property type="project" value="UniProtKB-KW"/>
</dbReference>
<dbReference type="GO" id="GO:0000981">
    <property type="term" value="F:DNA-binding transcription factor activity, RNA polymerase II-specific"/>
    <property type="evidence" value="ECO:0007669"/>
    <property type="project" value="TreeGrafter"/>
</dbReference>
<feature type="domain" description="C2H2-type" evidence="7">
    <location>
        <begin position="1114"/>
        <end position="1142"/>
    </location>
</feature>
<dbReference type="GO" id="GO:0000977">
    <property type="term" value="F:RNA polymerase II transcription regulatory region sequence-specific DNA binding"/>
    <property type="evidence" value="ECO:0007669"/>
    <property type="project" value="TreeGrafter"/>
</dbReference>
<feature type="domain" description="C2H2-type" evidence="7">
    <location>
        <begin position="969"/>
        <end position="996"/>
    </location>
</feature>
<dbReference type="OrthoDB" id="3565419at2759"/>
<evidence type="ECO:0000313" key="9">
    <source>
        <dbReference type="Proteomes" id="UP000494165"/>
    </source>
</evidence>
<dbReference type="GO" id="GO:0005634">
    <property type="term" value="C:nucleus"/>
    <property type="evidence" value="ECO:0007669"/>
    <property type="project" value="TreeGrafter"/>
</dbReference>
<evidence type="ECO:0000256" key="6">
    <source>
        <dbReference type="SAM" id="MobiDB-lite"/>
    </source>
</evidence>
<dbReference type="InterPro" id="IPR036236">
    <property type="entry name" value="Znf_C2H2_sf"/>
</dbReference>
<feature type="domain" description="C2H2-type" evidence="7">
    <location>
        <begin position="314"/>
        <end position="342"/>
    </location>
</feature>
<protein>
    <recommendedName>
        <fullName evidence="7">C2H2-type domain-containing protein</fullName>
    </recommendedName>
</protein>
<dbReference type="Proteomes" id="UP000494165">
    <property type="component" value="Unassembled WGS sequence"/>
</dbReference>
<evidence type="ECO:0000259" key="7">
    <source>
        <dbReference type="PROSITE" id="PS50157"/>
    </source>
</evidence>
<evidence type="ECO:0000256" key="1">
    <source>
        <dbReference type="ARBA" id="ARBA00022723"/>
    </source>
</evidence>
<feature type="domain" description="C2H2-type" evidence="7">
    <location>
        <begin position="1169"/>
        <end position="1192"/>
    </location>
</feature>
<evidence type="ECO:0000313" key="8">
    <source>
        <dbReference type="EMBL" id="CAB3375639.1"/>
    </source>
</evidence>
<feature type="region of interest" description="Disordered" evidence="6">
    <location>
        <begin position="428"/>
        <end position="450"/>
    </location>
</feature>
<feature type="domain" description="C2H2-type" evidence="7">
    <location>
        <begin position="882"/>
        <end position="910"/>
    </location>
</feature>
<feature type="domain" description="C2H2-type" evidence="7">
    <location>
        <begin position="702"/>
        <end position="730"/>
    </location>
</feature>
<evidence type="ECO:0000256" key="3">
    <source>
        <dbReference type="ARBA" id="ARBA00022771"/>
    </source>
</evidence>
<organism evidence="8 9">
    <name type="scientific">Cloeon dipterum</name>
    <dbReference type="NCBI Taxonomy" id="197152"/>
    <lineage>
        <taxon>Eukaryota</taxon>
        <taxon>Metazoa</taxon>
        <taxon>Ecdysozoa</taxon>
        <taxon>Arthropoda</taxon>
        <taxon>Hexapoda</taxon>
        <taxon>Insecta</taxon>
        <taxon>Pterygota</taxon>
        <taxon>Palaeoptera</taxon>
        <taxon>Ephemeroptera</taxon>
        <taxon>Pisciforma</taxon>
        <taxon>Baetidae</taxon>
        <taxon>Cloeon</taxon>
    </lineage>
</organism>
<dbReference type="Pfam" id="PF00096">
    <property type="entry name" value="zf-C2H2"/>
    <property type="match status" value="3"/>
</dbReference>
<dbReference type="SMART" id="SM00355">
    <property type="entry name" value="ZnF_C2H2"/>
    <property type="match status" value="30"/>
</dbReference>